<dbReference type="RefSeq" id="WP_169416627.1">
    <property type="nucleotide sequence ID" value="NZ_JABBFX010000001.1"/>
</dbReference>
<organism evidence="1 2">
    <name type="scientific">Ramlibacter agri</name>
    <dbReference type="NCBI Taxonomy" id="2728837"/>
    <lineage>
        <taxon>Bacteria</taxon>
        <taxon>Pseudomonadati</taxon>
        <taxon>Pseudomonadota</taxon>
        <taxon>Betaproteobacteria</taxon>
        <taxon>Burkholderiales</taxon>
        <taxon>Comamonadaceae</taxon>
        <taxon>Ramlibacter</taxon>
    </lineage>
</organism>
<proteinExistence type="predicted"/>
<sequence>MSLLAPATWVGPLFRLIPPPLLRRLDAWSHRRAVQRQLQRQEAWLRRRSSGQAS</sequence>
<dbReference type="AlphaFoldDB" id="A0A848GUX1"/>
<accession>A0A848GUX1</accession>
<evidence type="ECO:0000313" key="1">
    <source>
        <dbReference type="EMBL" id="NML42416.1"/>
    </source>
</evidence>
<dbReference type="EMBL" id="JABBFX010000001">
    <property type="protein sequence ID" value="NML42416.1"/>
    <property type="molecule type" value="Genomic_DNA"/>
</dbReference>
<gene>
    <name evidence="1" type="ORF">HHL11_01560</name>
</gene>
<reference evidence="1 2" key="1">
    <citation type="submission" date="2020-04" db="EMBL/GenBank/DDBJ databases">
        <title>Ramlibacter sp. G-1-2-2 isolated from soil.</title>
        <authorList>
            <person name="Dahal R.H."/>
        </authorList>
    </citation>
    <scope>NUCLEOTIDE SEQUENCE [LARGE SCALE GENOMIC DNA]</scope>
    <source>
        <strain evidence="1 2">G-1-2-2</strain>
    </source>
</reference>
<keyword evidence="2" id="KW-1185">Reference proteome</keyword>
<dbReference type="Proteomes" id="UP000541185">
    <property type="component" value="Unassembled WGS sequence"/>
</dbReference>
<name>A0A848GUX1_9BURK</name>
<protein>
    <submittedName>
        <fullName evidence="1">Uncharacterized protein</fullName>
    </submittedName>
</protein>
<comment type="caution">
    <text evidence="1">The sequence shown here is derived from an EMBL/GenBank/DDBJ whole genome shotgun (WGS) entry which is preliminary data.</text>
</comment>
<evidence type="ECO:0000313" key="2">
    <source>
        <dbReference type="Proteomes" id="UP000541185"/>
    </source>
</evidence>